<sequence length="86" mass="9433">MKLSVLVMVSVVEHQQWLLDTSNSSGVEPDTYSIQPGGILTGRIQQAFRGFGWSLLLILIACFRQGTEGRMKTSLDWASSAASFLV</sequence>
<keyword evidence="2" id="KW-1185">Reference proteome</keyword>
<accession>A0A9K3H344</accession>
<organism evidence="1 2">
    <name type="scientific">Helianthus annuus</name>
    <name type="common">Common sunflower</name>
    <dbReference type="NCBI Taxonomy" id="4232"/>
    <lineage>
        <taxon>Eukaryota</taxon>
        <taxon>Viridiplantae</taxon>
        <taxon>Streptophyta</taxon>
        <taxon>Embryophyta</taxon>
        <taxon>Tracheophyta</taxon>
        <taxon>Spermatophyta</taxon>
        <taxon>Magnoliopsida</taxon>
        <taxon>eudicotyledons</taxon>
        <taxon>Gunneridae</taxon>
        <taxon>Pentapetalae</taxon>
        <taxon>asterids</taxon>
        <taxon>campanulids</taxon>
        <taxon>Asterales</taxon>
        <taxon>Asteraceae</taxon>
        <taxon>Asteroideae</taxon>
        <taxon>Heliantheae alliance</taxon>
        <taxon>Heliantheae</taxon>
        <taxon>Helianthus</taxon>
    </lineage>
</organism>
<dbReference type="Proteomes" id="UP000215914">
    <property type="component" value="Unassembled WGS sequence"/>
</dbReference>
<protein>
    <submittedName>
        <fullName evidence="1">Uncharacterized protein</fullName>
    </submittedName>
</protein>
<evidence type="ECO:0000313" key="2">
    <source>
        <dbReference type="Proteomes" id="UP000215914"/>
    </source>
</evidence>
<comment type="caution">
    <text evidence="1">The sequence shown here is derived from an EMBL/GenBank/DDBJ whole genome shotgun (WGS) entry which is preliminary data.</text>
</comment>
<dbReference type="AlphaFoldDB" id="A0A9K3H344"/>
<gene>
    <name evidence="1" type="ORF">HanXRQr2_Chr15g0693871</name>
</gene>
<name>A0A9K3H344_HELAN</name>
<proteinExistence type="predicted"/>
<reference evidence="1" key="2">
    <citation type="submission" date="2020-06" db="EMBL/GenBank/DDBJ databases">
        <title>Helianthus annuus Genome sequencing and assembly Release 2.</title>
        <authorList>
            <person name="Gouzy J."/>
            <person name="Langlade N."/>
            <person name="Munos S."/>
        </authorList>
    </citation>
    <scope>NUCLEOTIDE SEQUENCE</scope>
    <source>
        <tissue evidence="1">Leaves</tissue>
    </source>
</reference>
<reference evidence="1" key="1">
    <citation type="journal article" date="2017" name="Nature">
        <title>The sunflower genome provides insights into oil metabolism, flowering and Asterid evolution.</title>
        <authorList>
            <person name="Badouin H."/>
            <person name="Gouzy J."/>
            <person name="Grassa C.J."/>
            <person name="Murat F."/>
            <person name="Staton S.E."/>
            <person name="Cottret L."/>
            <person name="Lelandais-Briere C."/>
            <person name="Owens G.L."/>
            <person name="Carrere S."/>
            <person name="Mayjonade B."/>
            <person name="Legrand L."/>
            <person name="Gill N."/>
            <person name="Kane N.C."/>
            <person name="Bowers J.E."/>
            <person name="Hubner S."/>
            <person name="Bellec A."/>
            <person name="Berard A."/>
            <person name="Berges H."/>
            <person name="Blanchet N."/>
            <person name="Boniface M.C."/>
            <person name="Brunel D."/>
            <person name="Catrice O."/>
            <person name="Chaidir N."/>
            <person name="Claudel C."/>
            <person name="Donnadieu C."/>
            <person name="Faraut T."/>
            <person name="Fievet G."/>
            <person name="Helmstetter N."/>
            <person name="King M."/>
            <person name="Knapp S.J."/>
            <person name="Lai Z."/>
            <person name="Le Paslier M.C."/>
            <person name="Lippi Y."/>
            <person name="Lorenzon L."/>
            <person name="Mandel J.R."/>
            <person name="Marage G."/>
            <person name="Marchand G."/>
            <person name="Marquand E."/>
            <person name="Bret-Mestries E."/>
            <person name="Morien E."/>
            <person name="Nambeesan S."/>
            <person name="Nguyen T."/>
            <person name="Pegot-Espagnet P."/>
            <person name="Pouilly N."/>
            <person name="Raftis F."/>
            <person name="Sallet E."/>
            <person name="Schiex T."/>
            <person name="Thomas J."/>
            <person name="Vandecasteele C."/>
            <person name="Vares D."/>
            <person name="Vear F."/>
            <person name="Vautrin S."/>
            <person name="Crespi M."/>
            <person name="Mangin B."/>
            <person name="Burke J.M."/>
            <person name="Salse J."/>
            <person name="Munos S."/>
            <person name="Vincourt P."/>
            <person name="Rieseberg L.H."/>
            <person name="Langlade N.B."/>
        </authorList>
    </citation>
    <scope>NUCLEOTIDE SEQUENCE</scope>
    <source>
        <tissue evidence="1">Leaves</tissue>
    </source>
</reference>
<dbReference type="Gramene" id="mRNA:HanXRQr2_Chr15g0693871">
    <property type="protein sequence ID" value="mRNA:HanXRQr2_Chr15g0693871"/>
    <property type="gene ID" value="HanXRQr2_Chr15g0693871"/>
</dbReference>
<evidence type="ECO:0000313" key="1">
    <source>
        <dbReference type="EMBL" id="KAF5764591.1"/>
    </source>
</evidence>
<dbReference type="EMBL" id="MNCJ02000330">
    <property type="protein sequence ID" value="KAF5764591.1"/>
    <property type="molecule type" value="Genomic_DNA"/>
</dbReference>